<feature type="compositionally biased region" description="Basic and acidic residues" evidence="6">
    <location>
        <begin position="205"/>
        <end position="216"/>
    </location>
</feature>
<dbReference type="InterPro" id="IPR001789">
    <property type="entry name" value="Sig_transdc_resp-reg_receiver"/>
</dbReference>
<dbReference type="SMART" id="SM00421">
    <property type="entry name" value="HTH_LUXR"/>
    <property type="match status" value="1"/>
</dbReference>
<dbReference type="InterPro" id="IPR039420">
    <property type="entry name" value="WalR-like"/>
</dbReference>
<keyword evidence="10" id="KW-1185">Reference proteome</keyword>
<accession>A0A7W3J0I8</accession>
<evidence type="ECO:0000259" key="8">
    <source>
        <dbReference type="PROSITE" id="PS50110"/>
    </source>
</evidence>
<evidence type="ECO:0000256" key="3">
    <source>
        <dbReference type="ARBA" id="ARBA00023125"/>
    </source>
</evidence>
<keyword evidence="2" id="KW-0805">Transcription regulation</keyword>
<dbReference type="GO" id="GO:0003677">
    <property type="term" value="F:DNA binding"/>
    <property type="evidence" value="ECO:0007669"/>
    <property type="project" value="UniProtKB-KW"/>
</dbReference>
<evidence type="ECO:0000313" key="10">
    <source>
        <dbReference type="Proteomes" id="UP000580910"/>
    </source>
</evidence>
<evidence type="ECO:0000256" key="1">
    <source>
        <dbReference type="ARBA" id="ARBA00022553"/>
    </source>
</evidence>
<evidence type="ECO:0000256" key="6">
    <source>
        <dbReference type="SAM" id="MobiDB-lite"/>
    </source>
</evidence>
<keyword evidence="3 9" id="KW-0238">DNA-binding</keyword>
<feature type="domain" description="Response regulatory" evidence="8">
    <location>
        <begin position="4"/>
        <end position="120"/>
    </location>
</feature>
<dbReference type="EMBL" id="JACGXA010000001">
    <property type="protein sequence ID" value="MBA8804070.1"/>
    <property type="molecule type" value="Genomic_DNA"/>
</dbReference>
<feature type="domain" description="HTH luxR-type" evidence="7">
    <location>
        <begin position="145"/>
        <end position="210"/>
    </location>
</feature>
<keyword evidence="1 5" id="KW-0597">Phosphoprotein</keyword>
<evidence type="ECO:0000256" key="2">
    <source>
        <dbReference type="ARBA" id="ARBA00023015"/>
    </source>
</evidence>
<dbReference type="SUPFAM" id="SSF46894">
    <property type="entry name" value="C-terminal effector domain of the bipartite response regulators"/>
    <property type="match status" value="1"/>
</dbReference>
<dbReference type="InterPro" id="IPR058245">
    <property type="entry name" value="NreC/VraR/RcsB-like_REC"/>
</dbReference>
<evidence type="ECO:0000259" key="7">
    <source>
        <dbReference type="PROSITE" id="PS50043"/>
    </source>
</evidence>
<dbReference type="SMART" id="SM00448">
    <property type="entry name" value="REC"/>
    <property type="match status" value="1"/>
</dbReference>
<gene>
    <name evidence="9" type="ORF">FB382_002361</name>
</gene>
<organism evidence="9 10">
    <name type="scientific">Nocardioides ginsengisegetis</name>
    <dbReference type="NCBI Taxonomy" id="661491"/>
    <lineage>
        <taxon>Bacteria</taxon>
        <taxon>Bacillati</taxon>
        <taxon>Actinomycetota</taxon>
        <taxon>Actinomycetes</taxon>
        <taxon>Propionibacteriales</taxon>
        <taxon>Nocardioidaceae</taxon>
        <taxon>Nocardioides</taxon>
    </lineage>
</organism>
<dbReference type="RefSeq" id="WP_182539368.1">
    <property type="nucleotide sequence ID" value="NZ_JACGXA010000001.1"/>
</dbReference>
<name>A0A7W3J0I8_9ACTN</name>
<evidence type="ECO:0000256" key="5">
    <source>
        <dbReference type="PROSITE-ProRule" id="PRU00169"/>
    </source>
</evidence>
<dbReference type="InterPro" id="IPR000792">
    <property type="entry name" value="Tscrpt_reg_LuxR_C"/>
</dbReference>
<protein>
    <submittedName>
        <fullName evidence="9">DNA-binding NarL/FixJ family response regulator</fullName>
    </submittedName>
</protein>
<dbReference type="CDD" id="cd17535">
    <property type="entry name" value="REC_NarL-like"/>
    <property type="match status" value="1"/>
</dbReference>
<reference evidence="9 10" key="1">
    <citation type="submission" date="2020-07" db="EMBL/GenBank/DDBJ databases">
        <title>Sequencing the genomes of 1000 actinobacteria strains.</title>
        <authorList>
            <person name="Klenk H.-P."/>
        </authorList>
    </citation>
    <scope>NUCLEOTIDE SEQUENCE [LARGE SCALE GENOMIC DNA]</scope>
    <source>
        <strain evidence="9 10">DSM 21349</strain>
    </source>
</reference>
<dbReference type="Proteomes" id="UP000580910">
    <property type="component" value="Unassembled WGS sequence"/>
</dbReference>
<dbReference type="PRINTS" id="PR00038">
    <property type="entry name" value="HTHLUXR"/>
</dbReference>
<dbReference type="PROSITE" id="PS00622">
    <property type="entry name" value="HTH_LUXR_1"/>
    <property type="match status" value="1"/>
</dbReference>
<dbReference type="InterPro" id="IPR011006">
    <property type="entry name" value="CheY-like_superfamily"/>
</dbReference>
<dbReference type="PROSITE" id="PS50043">
    <property type="entry name" value="HTH_LUXR_2"/>
    <property type="match status" value="1"/>
</dbReference>
<comment type="caution">
    <text evidence="9">The sequence shown here is derived from an EMBL/GenBank/DDBJ whole genome shotgun (WGS) entry which is preliminary data.</text>
</comment>
<evidence type="ECO:0000256" key="4">
    <source>
        <dbReference type="ARBA" id="ARBA00023163"/>
    </source>
</evidence>
<feature type="modified residue" description="4-aspartylphosphate" evidence="5">
    <location>
        <position position="55"/>
    </location>
</feature>
<dbReference type="AlphaFoldDB" id="A0A7W3J0I8"/>
<sequence>MTVRVVVADDHPMYRFGLQAVLDQSAEVEVVAGAATGRELIEAVALHRPDVVVTDLSMPDVNGVEATRTMLAEQPGLAVLALTMHEDDEHVRAALAAGALGYLVKGADGESIVRAVLAVAAGDAVYGGQVARRLTALLTGPPTPAESPFPELTTREQEVLCLLADGCGNHEIARRLAMSEKTVRNHVSHVLLKLGVPDRTAAALKARDAGVRPAREDGDESGPVADTRG</sequence>
<dbReference type="CDD" id="cd06170">
    <property type="entry name" value="LuxR_C_like"/>
    <property type="match status" value="1"/>
</dbReference>
<dbReference type="GO" id="GO:0006355">
    <property type="term" value="P:regulation of DNA-templated transcription"/>
    <property type="evidence" value="ECO:0007669"/>
    <property type="project" value="InterPro"/>
</dbReference>
<dbReference type="GO" id="GO:0000160">
    <property type="term" value="P:phosphorelay signal transduction system"/>
    <property type="evidence" value="ECO:0007669"/>
    <property type="project" value="InterPro"/>
</dbReference>
<dbReference type="Pfam" id="PF00196">
    <property type="entry name" value="GerE"/>
    <property type="match status" value="1"/>
</dbReference>
<dbReference type="PROSITE" id="PS50110">
    <property type="entry name" value="RESPONSE_REGULATORY"/>
    <property type="match status" value="1"/>
</dbReference>
<dbReference type="InterPro" id="IPR016032">
    <property type="entry name" value="Sig_transdc_resp-reg_C-effctor"/>
</dbReference>
<dbReference type="Gene3D" id="3.40.50.2300">
    <property type="match status" value="1"/>
</dbReference>
<dbReference type="SUPFAM" id="SSF52172">
    <property type="entry name" value="CheY-like"/>
    <property type="match status" value="1"/>
</dbReference>
<feature type="region of interest" description="Disordered" evidence="6">
    <location>
        <begin position="205"/>
        <end position="229"/>
    </location>
</feature>
<proteinExistence type="predicted"/>
<dbReference type="PANTHER" id="PTHR43214">
    <property type="entry name" value="TWO-COMPONENT RESPONSE REGULATOR"/>
    <property type="match status" value="1"/>
</dbReference>
<keyword evidence="4" id="KW-0804">Transcription</keyword>
<dbReference type="Pfam" id="PF00072">
    <property type="entry name" value="Response_reg"/>
    <property type="match status" value="1"/>
</dbReference>
<evidence type="ECO:0000313" key="9">
    <source>
        <dbReference type="EMBL" id="MBA8804070.1"/>
    </source>
</evidence>
<dbReference type="PANTHER" id="PTHR43214:SF24">
    <property type="entry name" value="TRANSCRIPTIONAL REGULATORY PROTEIN NARL-RELATED"/>
    <property type="match status" value="1"/>
</dbReference>